<comment type="pathway">
    <text evidence="3">Amino-acid biosynthesis; ergothioneine biosynthesis.</text>
</comment>
<feature type="region of interest" description="Disordered" evidence="4">
    <location>
        <begin position="335"/>
        <end position="354"/>
    </location>
</feature>
<dbReference type="InterPro" id="IPR051043">
    <property type="entry name" value="Sulfatase_Mod_Factor_Kinase"/>
</dbReference>
<dbReference type="AlphaFoldDB" id="A0A502GH46"/>
<keyword evidence="8" id="KW-1185">Reference proteome</keyword>
<evidence type="ECO:0000313" key="7">
    <source>
        <dbReference type="EMBL" id="TPG61111.1"/>
    </source>
</evidence>
<evidence type="ECO:0000259" key="5">
    <source>
        <dbReference type="Pfam" id="PF03781"/>
    </source>
</evidence>
<dbReference type="Pfam" id="PF12867">
    <property type="entry name" value="DinB_2"/>
    <property type="match status" value="1"/>
</dbReference>
<dbReference type="InterPro" id="IPR042095">
    <property type="entry name" value="SUMF_sf"/>
</dbReference>
<protein>
    <submittedName>
        <fullName evidence="7">Ergothioneine biosynthesis protein EgtB</fullName>
    </submittedName>
</protein>
<dbReference type="NCBIfam" id="TIGR03440">
    <property type="entry name" value="egtB_TIGR03440"/>
    <property type="match status" value="1"/>
</dbReference>
<name>A0A502GH46_9PROT</name>
<accession>A0A502GH46</accession>
<gene>
    <name evidence="7" type="ORF">EAH89_00660</name>
</gene>
<sequence length="432" mass="47935">MPDHPLPHRPPRPAADESAAGTPASRTAAFYRRVRAETEALAAPLSAEDQTVQSMPDASPAKWHRAHTTWFFETFVLAPNLPGYAAFDPAFGYVFNSYYEAVGPRHPRPSRGMLSRPGIAEVAAYRAHVDAAMERLLARGDEAVAALVVMGLHHEQQHQELLLTDIKHALSLSPLHPAYLPPPTPAAPAALAPAGWWHGPGGIHEAGYEPGGDPLDFAFDNEGPRHEVLLRDHAIADRPVSNGEFRAFMEGGGYRRPELWLSEGWALAQSAGWEAPGYWQRRDGEWHVQTLHGLLPVRDDEPVCHVSFYEAAAYAEWAGKRLPTEFEWEVAARRHAGTGQPPGGARPHPRPLRPGIRQDVWEWTASPYSPYPGYRPQPGALGEYNGKFMINQMVLRGRPCATAEGHDRPSYRNFFPPHARWQFSGFRLAEDA</sequence>
<keyword evidence="1" id="KW-0560">Oxidoreductase</keyword>
<dbReference type="InterPro" id="IPR024775">
    <property type="entry name" value="DinB-like"/>
</dbReference>
<feature type="region of interest" description="Disordered" evidence="4">
    <location>
        <begin position="1"/>
        <end position="25"/>
    </location>
</feature>
<evidence type="ECO:0000313" key="8">
    <source>
        <dbReference type="Proteomes" id="UP000317078"/>
    </source>
</evidence>
<evidence type="ECO:0000256" key="4">
    <source>
        <dbReference type="SAM" id="MobiDB-lite"/>
    </source>
</evidence>
<dbReference type="EMBL" id="RCZP01000001">
    <property type="protein sequence ID" value="TPG61111.1"/>
    <property type="molecule type" value="Genomic_DNA"/>
</dbReference>
<evidence type="ECO:0000259" key="6">
    <source>
        <dbReference type="Pfam" id="PF12867"/>
    </source>
</evidence>
<dbReference type="Gene3D" id="3.90.1580.10">
    <property type="entry name" value="paralog of FGE (formylglycine-generating enzyme)"/>
    <property type="match status" value="2"/>
</dbReference>
<dbReference type="GO" id="GO:0052699">
    <property type="term" value="P:ergothioneine biosynthetic process"/>
    <property type="evidence" value="ECO:0007669"/>
    <property type="project" value="InterPro"/>
</dbReference>
<dbReference type="Pfam" id="PF03781">
    <property type="entry name" value="FGE-sulfatase"/>
    <property type="match status" value="1"/>
</dbReference>
<comment type="caution">
    <text evidence="7">The sequence shown here is derived from an EMBL/GenBank/DDBJ whole genome shotgun (WGS) entry which is preliminary data.</text>
</comment>
<keyword evidence="2" id="KW-0408">Iron</keyword>
<dbReference type="SUPFAM" id="SSF56436">
    <property type="entry name" value="C-type lectin-like"/>
    <property type="match status" value="1"/>
</dbReference>
<dbReference type="PANTHER" id="PTHR23150:SF36">
    <property type="entry name" value="HERCYNINE OXYGENASE"/>
    <property type="match status" value="1"/>
</dbReference>
<dbReference type="InterPro" id="IPR005532">
    <property type="entry name" value="SUMF_dom"/>
</dbReference>
<reference evidence="7 8" key="1">
    <citation type="journal article" date="2019" name="Environ. Microbiol.">
        <title>Species interactions and distinct microbial communities in high Arctic permafrost affected cryosols are associated with the CH4 and CO2 gas fluxes.</title>
        <authorList>
            <person name="Altshuler I."/>
            <person name="Hamel J."/>
            <person name="Turney S."/>
            <person name="Magnuson E."/>
            <person name="Levesque R."/>
            <person name="Greer C."/>
            <person name="Whyte L.G."/>
        </authorList>
    </citation>
    <scope>NUCLEOTIDE SEQUENCE [LARGE SCALE GENOMIC DNA]</scope>
    <source>
        <strain evidence="7 8">S9.3B</strain>
    </source>
</reference>
<dbReference type="RefSeq" id="WP_140880840.1">
    <property type="nucleotide sequence ID" value="NZ_RCZP01000001.1"/>
</dbReference>
<evidence type="ECO:0000256" key="1">
    <source>
        <dbReference type="ARBA" id="ARBA00023002"/>
    </source>
</evidence>
<dbReference type="OrthoDB" id="9768004at2"/>
<feature type="domain" description="DinB-like" evidence="6">
    <location>
        <begin position="32"/>
        <end position="161"/>
    </location>
</feature>
<dbReference type="InterPro" id="IPR017806">
    <property type="entry name" value="EgtB"/>
</dbReference>
<dbReference type="Proteomes" id="UP000317078">
    <property type="component" value="Unassembled WGS sequence"/>
</dbReference>
<dbReference type="PANTHER" id="PTHR23150">
    <property type="entry name" value="SULFATASE MODIFYING FACTOR 1, 2"/>
    <property type="match status" value="1"/>
</dbReference>
<feature type="domain" description="Sulfatase-modifying factor enzyme-like" evidence="5">
    <location>
        <begin position="201"/>
        <end position="344"/>
    </location>
</feature>
<proteinExistence type="predicted"/>
<evidence type="ECO:0000256" key="2">
    <source>
        <dbReference type="ARBA" id="ARBA00023004"/>
    </source>
</evidence>
<organism evidence="7 8">
    <name type="scientific">Muricoccus nepalensis</name>
    <dbReference type="NCBI Taxonomy" id="1854500"/>
    <lineage>
        <taxon>Bacteria</taxon>
        <taxon>Pseudomonadati</taxon>
        <taxon>Pseudomonadota</taxon>
        <taxon>Alphaproteobacteria</taxon>
        <taxon>Acetobacterales</taxon>
        <taxon>Roseomonadaceae</taxon>
        <taxon>Muricoccus</taxon>
    </lineage>
</organism>
<dbReference type="InterPro" id="IPR016187">
    <property type="entry name" value="CTDL_fold"/>
</dbReference>
<evidence type="ECO:0000256" key="3">
    <source>
        <dbReference type="ARBA" id="ARBA00037882"/>
    </source>
</evidence>